<feature type="transmembrane region" description="Helical" evidence="1">
    <location>
        <begin position="43"/>
        <end position="65"/>
    </location>
</feature>
<evidence type="ECO:0000313" key="4">
    <source>
        <dbReference type="Proteomes" id="UP000054988"/>
    </source>
</evidence>
<gene>
    <name evidence="3" type="ORF">WG66_1647</name>
</gene>
<name>A0A0W0GB58_MONRR</name>
<keyword evidence="1" id="KW-0812">Transmembrane</keyword>
<comment type="caution">
    <text evidence="3">The sequence shown here is derived from an EMBL/GenBank/DDBJ whole genome shotgun (WGS) entry which is preliminary data.</text>
</comment>
<feature type="signal peptide" evidence="2">
    <location>
        <begin position="1"/>
        <end position="17"/>
    </location>
</feature>
<evidence type="ECO:0000256" key="2">
    <source>
        <dbReference type="SAM" id="SignalP"/>
    </source>
</evidence>
<organism evidence="3 4">
    <name type="scientific">Moniliophthora roreri</name>
    <name type="common">Frosty pod rot fungus</name>
    <name type="synonym">Monilia roreri</name>
    <dbReference type="NCBI Taxonomy" id="221103"/>
    <lineage>
        <taxon>Eukaryota</taxon>
        <taxon>Fungi</taxon>
        <taxon>Dikarya</taxon>
        <taxon>Basidiomycota</taxon>
        <taxon>Agaricomycotina</taxon>
        <taxon>Agaricomycetes</taxon>
        <taxon>Agaricomycetidae</taxon>
        <taxon>Agaricales</taxon>
        <taxon>Marasmiineae</taxon>
        <taxon>Marasmiaceae</taxon>
        <taxon>Moniliophthora</taxon>
    </lineage>
</organism>
<protein>
    <submittedName>
        <fullName evidence="3">Uncharacterized protein</fullName>
    </submittedName>
</protein>
<keyword evidence="2" id="KW-0732">Signal</keyword>
<reference evidence="3 4" key="1">
    <citation type="submission" date="2015-12" db="EMBL/GenBank/DDBJ databases">
        <title>Draft genome sequence of Moniliophthora roreri, the causal agent of frosty pod rot of cacao.</title>
        <authorList>
            <person name="Aime M.C."/>
            <person name="Diaz-Valderrama J.R."/>
            <person name="Kijpornyongpan T."/>
            <person name="Phillips-Mora W."/>
        </authorList>
    </citation>
    <scope>NUCLEOTIDE SEQUENCE [LARGE SCALE GENOMIC DNA]</scope>
    <source>
        <strain evidence="3 4">MCA 2952</strain>
    </source>
</reference>
<evidence type="ECO:0000256" key="1">
    <source>
        <dbReference type="SAM" id="Phobius"/>
    </source>
</evidence>
<keyword evidence="1" id="KW-0472">Membrane</keyword>
<keyword evidence="1" id="KW-1133">Transmembrane helix</keyword>
<feature type="chain" id="PRO_5006902531" evidence="2">
    <location>
        <begin position="18"/>
        <end position="74"/>
    </location>
</feature>
<dbReference type="Proteomes" id="UP000054988">
    <property type="component" value="Unassembled WGS sequence"/>
</dbReference>
<sequence length="74" mass="8026">MIFVMVSLSICEIVASAFGTIGISNYTNPANQRLYTQGSIIDEAFWLANMGVNIILTLLTAGLLIPLEYATQKS</sequence>
<evidence type="ECO:0000313" key="3">
    <source>
        <dbReference type="EMBL" id="KTB45776.1"/>
    </source>
</evidence>
<proteinExistence type="predicted"/>
<dbReference type="EMBL" id="LATX01000620">
    <property type="protein sequence ID" value="KTB45776.1"/>
    <property type="molecule type" value="Genomic_DNA"/>
</dbReference>
<accession>A0A0W0GB58</accession>
<dbReference type="AlphaFoldDB" id="A0A0W0GB58"/>